<dbReference type="GO" id="GO:0003676">
    <property type="term" value="F:nucleic acid binding"/>
    <property type="evidence" value="ECO:0007669"/>
    <property type="project" value="InterPro"/>
</dbReference>
<dbReference type="InterPro" id="IPR036397">
    <property type="entry name" value="RNaseH_sf"/>
</dbReference>
<proteinExistence type="predicted"/>
<dbReference type="InterPro" id="IPR012337">
    <property type="entry name" value="RNaseH-like_sf"/>
</dbReference>
<gene>
    <name evidence="5" type="ORF">TM448A00204_0046</name>
    <name evidence="6" type="ORF">TM448B00128_0076</name>
</gene>
<evidence type="ECO:0000259" key="4">
    <source>
        <dbReference type="SMART" id="SM00479"/>
    </source>
</evidence>
<evidence type="ECO:0000313" key="5">
    <source>
        <dbReference type="EMBL" id="QJA45301.1"/>
    </source>
</evidence>
<keyword evidence="1" id="KW-0540">Nuclease</keyword>
<dbReference type="CDD" id="cd06127">
    <property type="entry name" value="DEDDh"/>
    <property type="match status" value="1"/>
</dbReference>
<evidence type="ECO:0000313" key="6">
    <source>
        <dbReference type="EMBL" id="QJH93701.1"/>
    </source>
</evidence>
<sequence>MYHIVIDIETTGLDKLLDNPIQIAWIVLSDSKGQVGKGSFYINSTNNLNPLITRLTGITQETLQTQGYANSVAAKKYMDLVSQYQPATLIGHNLISFDYPILHNWMERYFAGKFKQPPLVGLIDTMHLASVKFKTKKWLKLEDCAKRLEILFNREQLHNAIEDVKLTKEVYLALLD</sequence>
<dbReference type="Pfam" id="PF00929">
    <property type="entry name" value="RNase_T"/>
    <property type="match status" value="1"/>
</dbReference>
<dbReference type="AlphaFoldDB" id="A0A6H1ZCZ3"/>
<dbReference type="SMART" id="SM00479">
    <property type="entry name" value="EXOIII"/>
    <property type="match status" value="1"/>
</dbReference>
<keyword evidence="2" id="KW-0378">Hydrolase</keyword>
<dbReference type="EMBL" id="MT144590">
    <property type="protein sequence ID" value="QJH93701.1"/>
    <property type="molecule type" value="Genomic_DNA"/>
</dbReference>
<dbReference type="InterPro" id="IPR013520">
    <property type="entry name" value="Ribonucl_H"/>
</dbReference>
<organism evidence="5">
    <name type="scientific">viral metagenome</name>
    <dbReference type="NCBI Taxonomy" id="1070528"/>
    <lineage>
        <taxon>unclassified sequences</taxon>
        <taxon>metagenomes</taxon>
        <taxon>organismal metagenomes</taxon>
    </lineage>
</organism>
<evidence type="ECO:0000256" key="2">
    <source>
        <dbReference type="ARBA" id="ARBA00022801"/>
    </source>
</evidence>
<keyword evidence="3 5" id="KW-0269">Exonuclease</keyword>
<dbReference type="PANTHER" id="PTHR30231">
    <property type="entry name" value="DNA POLYMERASE III SUBUNIT EPSILON"/>
    <property type="match status" value="1"/>
</dbReference>
<dbReference type="Gene3D" id="3.30.420.10">
    <property type="entry name" value="Ribonuclease H-like superfamily/Ribonuclease H"/>
    <property type="match status" value="1"/>
</dbReference>
<evidence type="ECO:0000256" key="3">
    <source>
        <dbReference type="ARBA" id="ARBA00022839"/>
    </source>
</evidence>
<name>A0A6H1ZCZ3_9ZZZZ</name>
<reference evidence="5" key="1">
    <citation type="submission" date="2020-03" db="EMBL/GenBank/DDBJ databases">
        <title>The deep terrestrial virosphere.</title>
        <authorList>
            <person name="Holmfeldt K."/>
            <person name="Nilsson E."/>
            <person name="Simone D."/>
            <person name="Lopez-Fernandez M."/>
            <person name="Wu X."/>
            <person name="de Brujin I."/>
            <person name="Lundin D."/>
            <person name="Andersson A."/>
            <person name="Bertilsson S."/>
            <person name="Dopson M."/>
        </authorList>
    </citation>
    <scope>NUCLEOTIDE SEQUENCE</scope>
    <source>
        <strain evidence="5">TM448A00204</strain>
        <strain evidence="6">TM448B00128</strain>
    </source>
</reference>
<dbReference type="GO" id="GO:0008408">
    <property type="term" value="F:3'-5' exonuclease activity"/>
    <property type="evidence" value="ECO:0007669"/>
    <property type="project" value="TreeGrafter"/>
</dbReference>
<protein>
    <submittedName>
        <fullName evidence="5">Putative exonuclease</fullName>
    </submittedName>
</protein>
<dbReference type="SUPFAM" id="SSF53098">
    <property type="entry name" value="Ribonuclease H-like"/>
    <property type="match status" value="1"/>
</dbReference>
<feature type="domain" description="Exonuclease" evidence="4">
    <location>
        <begin position="2"/>
        <end position="176"/>
    </location>
</feature>
<dbReference type="PANTHER" id="PTHR30231:SF4">
    <property type="entry name" value="PROTEIN NEN2"/>
    <property type="match status" value="1"/>
</dbReference>
<dbReference type="EMBL" id="MT143988">
    <property type="protein sequence ID" value="QJA45301.1"/>
    <property type="molecule type" value="Genomic_DNA"/>
</dbReference>
<evidence type="ECO:0000256" key="1">
    <source>
        <dbReference type="ARBA" id="ARBA00022722"/>
    </source>
</evidence>
<accession>A0A6H1ZCZ3</accession>